<proteinExistence type="predicted"/>
<evidence type="ECO:0000313" key="2">
    <source>
        <dbReference type="Proteomes" id="UP000177579"/>
    </source>
</evidence>
<gene>
    <name evidence="1" type="ORF">A2531_02410</name>
</gene>
<comment type="caution">
    <text evidence="1">The sequence shown here is derived from an EMBL/GenBank/DDBJ whole genome shotgun (WGS) entry which is preliminary data.</text>
</comment>
<protein>
    <submittedName>
        <fullName evidence="1">Uncharacterized protein</fullName>
    </submittedName>
</protein>
<dbReference type="Proteomes" id="UP000177579">
    <property type="component" value="Unassembled WGS sequence"/>
</dbReference>
<evidence type="ECO:0000313" key="1">
    <source>
        <dbReference type="EMBL" id="OGF41521.1"/>
    </source>
</evidence>
<sequence length="77" mass="9289">MPKNKDKTNKNKITKFFLFFKKVIPIKHKMMQTNKINSKDIKLKKEVINIPKIKKIKQNKKILYFDKLIFCIYLTSS</sequence>
<accession>A0A1F5TSG8</accession>
<name>A0A1F5TSG8_9BACT</name>
<reference evidence="1 2" key="1">
    <citation type="journal article" date="2016" name="Nat. Commun.">
        <title>Thousands of microbial genomes shed light on interconnected biogeochemical processes in an aquifer system.</title>
        <authorList>
            <person name="Anantharaman K."/>
            <person name="Brown C.T."/>
            <person name="Hug L.A."/>
            <person name="Sharon I."/>
            <person name="Castelle C.J."/>
            <person name="Probst A.J."/>
            <person name="Thomas B.C."/>
            <person name="Singh A."/>
            <person name="Wilkins M.J."/>
            <person name="Karaoz U."/>
            <person name="Brodie E.L."/>
            <person name="Williams K.H."/>
            <person name="Hubbard S.S."/>
            <person name="Banfield J.F."/>
        </authorList>
    </citation>
    <scope>NUCLEOTIDE SEQUENCE [LARGE SCALE GENOMIC DNA]</scope>
</reference>
<dbReference type="EMBL" id="MFGO01000008">
    <property type="protein sequence ID" value="OGF41521.1"/>
    <property type="molecule type" value="Genomic_DNA"/>
</dbReference>
<dbReference type="AlphaFoldDB" id="A0A1F5TSG8"/>
<organism evidence="1 2">
    <name type="scientific">Candidatus Falkowbacteria bacterium RIFOXYD2_FULL_34_120</name>
    <dbReference type="NCBI Taxonomy" id="1798007"/>
    <lineage>
        <taxon>Bacteria</taxon>
        <taxon>Candidatus Falkowiibacteriota</taxon>
    </lineage>
</organism>